<evidence type="ECO:0000313" key="2">
    <source>
        <dbReference type="EMBL" id="GAQ81791.1"/>
    </source>
</evidence>
<feature type="region of interest" description="Disordered" evidence="1">
    <location>
        <begin position="441"/>
        <end position="464"/>
    </location>
</feature>
<accession>A0A1Y1HXW1</accession>
<dbReference type="SUPFAM" id="SSF81383">
    <property type="entry name" value="F-box domain"/>
    <property type="match status" value="1"/>
</dbReference>
<keyword evidence="3" id="KW-1185">Reference proteome</keyword>
<name>A0A1Y1HXW1_KLENI</name>
<dbReference type="EMBL" id="DF237040">
    <property type="protein sequence ID" value="GAQ81791.1"/>
    <property type="molecule type" value="Genomic_DNA"/>
</dbReference>
<dbReference type="Proteomes" id="UP000054558">
    <property type="component" value="Unassembled WGS sequence"/>
</dbReference>
<dbReference type="GO" id="GO:0005634">
    <property type="term" value="C:nucleus"/>
    <property type="evidence" value="ECO:0000318"/>
    <property type="project" value="GO_Central"/>
</dbReference>
<gene>
    <name evidence="2" type="ORF">KFL_000910110</name>
</gene>
<dbReference type="InterPro" id="IPR036047">
    <property type="entry name" value="F-box-like_dom_sf"/>
</dbReference>
<evidence type="ECO:0000313" key="3">
    <source>
        <dbReference type="Proteomes" id="UP000054558"/>
    </source>
</evidence>
<evidence type="ECO:0008006" key="4">
    <source>
        <dbReference type="Google" id="ProtNLM"/>
    </source>
</evidence>
<evidence type="ECO:0000256" key="1">
    <source>
        <dbReference type="SAM" id="MobiDB-lite"/>
    </source>
</evidence>
<dbReference type="AlphaFoldDB" id="A0A1Y1HXW1"/>
<proteinExistence type="predicted"/>
<dbReference type="InterPro" id="IPR040267">
    <property type="entry name" value="EID1-like"/>
</dbReference>
<dbReference type="PANTHER" id="PTHR31348">
    <property type="entry name" value="EID1-LIKE F-BOX PROTEIN 2-RELATED"/>
    <property type="match status" value="1"/>
</dbReference>
<dbReference type="OMA" id="YCCGCES"/>
<dbReference type="STRING" id="105231.A0A1Y1HXW1"/>
<organism evidence="2 3">
    <name type="scientific">Klebsormidium nitens</name>
    <name type="common">Green alga</name>
    <name type="synonym">Ulothrix nitens</name>
    <dbReference type="NCBI Taxonomy" id="105231"/>
    <lineage>
        <taxon>Eukaryota</taxon>
        <taxon>Viridiplantae</taxon>
        <taxon>Streptophyta</taxon>
        <taxon>Klebsormidiophyceae</taxon>
        <taxon>Klebsormidiales</taxon>
        <taxon>Klebsormidiaceae</taxon>
        <taxon>Klebsormidium</taxon>
    </lineage>
</organism>
<protein>
    <recommendedName>
        <fullName evidence="4">F-box domain-containing protein</fullName>
    </recommendedName>
</protein>
<sequence length="464" mass="51404">MFRQALHTLGSAAKCMGLGPSLRKMTLSNSGPSLILNFEDCAEQLKSVLRISRLRKIAARCLRPGRPFFSCSHHAFLVSWLMHTNPGRSEALKAAVCVTGGSSAMASKRVTRSVARQDSAAATGISDIGPELLNLVLTKLAPSPLNLAAVPCVCKAWRRIMQEQTWQQLCLEIAPGLCRALGYDAASQPPGGWAAMYKLLFFCPAHFHMSWYFDGWSSLGHVQTQSTGFLTGAEIAAELRLKDRFKRVVLFVSRPCFHGDEIGARHATRVHTCQGLLQDVAKSALAKRAGAREYSQAPPELQQRMRELASDRCQYCQAALYELESRVLADRECSSSEDMDSDEEGLEGFDFSGHVCGNGHVMLEILGNLGETPFSGAESVREVEEGRPVETSKVKKELCGLFGSDPNAEFERKLWNTLDAFSMFRKLECLEREFQESGLKDEICEDTDEDGEERIVHSPRHRIP</sequence>
<feature type="compositionally biased region" description="Acidic residues" evidence="1">
    <location>
        <begin position="443"/>
        <end position="452"/>
    </location>
</feature>
<dbReference type="PANTHER" id="PTHR31348:SF4">
    <property type="entry name" value="PHYTOCHROME A-ASSOCIATED F-BOX PROTEIN"/>
    <property type="match status" value="1"/>
</dbReference>
<reference evidence="2 3" key="1">
    <citation type="journal article" date="2014" name="Nat. Commun.">
        <title>Klebsormidium flaccidum genome reveals primary factors for plant terrestrial adaptation.</title>
        <authorList>
            <person name="Hori K."/>
            <person name="Maruyama F."/>
            <person name="Fujisawa T."/>
            <person name="Togashi T."/>
            <person name="Yamamoto N."/>
            <person name="Seo M."/>
            <person name="Sato S."/>
            <person name="Yamada T."/>
            <person name="Mori H."/>
            <person name="Tajima N."/>
            <person name="Moriyama T."/>
            <person name="Ikeuchi M."/>
            <person name="Watanabe M."/>
            <person name="Wada H."/>
            <person name="Kobayashi K."/>
            <person name="Saito M."/>
            <person name="Masuda T."/>
            <person name="Sasaki-Sekimoto Y."/>
            <person name="Mashiguchi K."/>
            <person name="Awai K."/>
            <person name="Shimojima M."/>
            <person name="Masuda S."/>
            <person name="Iwai M."/>
            <person name="Nobusawa T."/>
            <person name="Narise T."/>
            <person name="Kondo S."/>
            <person name="Saito H."/>
            <person name="Sato R."/>
            <person name="Murakawa M."/>
            <person name="Ihara Y."/>
            <person name="Oshima-Yamada Y."/>
            <person name="Ohtaka K."/>
            <person name="Satoh M."/>
            <person name="Sonobe K."/>
            <person name="Ishii M."/>
            <person name="Ohtani R."/>
            <person name="Kanamori-Sato M."/>
            <person name="Honoki R."/>
            <person name="Miyazaki D."/>
            <person name="Mochizuki H."/>
            <person name="Umetsu J."/>
            <person name="Higashi K."/>
            <person name="Shibata D."/>
            <person name="Kamiya Y."/>
            <person name="Sato N."/>
            <person name="Nakamura Y."/>
            <person name="Tabata S."/>
            <person name="Ida S."/>
            <person name="Kurokawa K."/>
            <person name="Ohta H."/>
        </authorList>
    </citation>
    <scope>NUCLEOTIDE SEQUENCE [LARGE SCALE GENOMIC DNA]</scope>
    <source>
        <strain evidence="2 3">NIES-2285</strain>
    </source>
</reference>